<reference evidence="9 10" key="1">
    <citation type="journal article" date="2019" name="Sci. Rep.">
        <title>Comparative genomics of chytrid fungi reveal insights into the obligate biotrophic and pathogenic lifestyle of Synchytrium endobioticum.</title>
        <authorList>
            <person name="van de Vossenberg B.T.L.H."/>
            <person name="Warris S."/>
            <person name="Nguyen H.D.T."/>
            <person name="van Gent-Pelzer M.P.E."/>
            <person name="Joly D.L."/>
            <person name="van de Geest H.C."/>
            <person name="Bonants P.J.M."/>
            <person name="Smith D.S."/>
            <person name="Levesque C.A."/>
            <person name="van der Lee T.A.J."/>
        </authorList>
    </citation>
    <scope>NUCLEOTIDE SEQUENCE [LARGE SCALE GENOMIC DNA]</scope>
    <source>
        <strain evidence="7 10">LEV6574</strain>
        <strain evidence="8 9">MB42</strain>
    </source>
</reference>
<protein>
    <recommendedName>
        <fullName evidence="3 4">Translation machinery-associated protein 22</fullName>
    </recommendedName>
</protein>
<dbReference type="InterPro" id="IPR036877">
    <property type="entry name" value="SUI1_dom_sf"/>
</dbReference>
<dbReference type="GO" id="GO:0003729">
    <property type="term" value="F:mRNA binding"/>
    <property type="evidence" value="ECO:0007669"/>
    <property type="project" value="TreeGrafter"/>
</dbReference>
<dbReference type="Pfam" id="PF01253">
    <property type="entry name" value="SUI1"/>
    <property type="match status" value="1"/>
</dbReference>
<keyword evidence="4" id="KW-0687">Ribonucleoprotein</keyword>
<dbReference type="CDD" id="cd11607">
    <property type="entry name" value="DENR_C"/>
    <property type="match status" value="1"/>
</dbReference>
<name>A0A507DMM4_9FUNG</name>
<dbReference type="InterPro" id="IPR005873">
    <property type="entry name" value="DENR_eukaryotes"/>
</dbReference>
<dbReference type="Proteomes" id="UP000317494">
    <property type="component" value="Unassembled WGS sequence"/>
</dbReference>
<dbReference type="PANTHER" id="PTHR12789">
    <property type="entry name" value="DENSITY-REGULATED PROTEIN HOMOLOG"/>
    <property type="match status" value="1"/>
</dbReference>
<dbReference type="InterPro" id="IPR050318">
    <property type="entry name" value="DENR/SUI1_TIF"/>
</dbReference>
<dbReference type="PANTHER" id="PTHR12789:SF0">
    <property type="entry name" value="DENSITY-REGULATED PROTEIN"/>
    <property type="match status" value="1"/>
</dbReference>
<dbReference type="Proteomes" id="UP000320475">
    <property type="component" value="Unassembled WGS sequence"/>
</dbReference>
<dbReference type="InterPro" id="IPR048517">
    <property type="entry name" value="DENR_N"/>
</dbReference>
<evidence type="ECO:0000259" key="6">
    <source>
        <dbReference type="PROSITE" id="PS50296"/>
    </source>
</evidence>
<comment type="domain">
    <text evidence="4">The SUI1 domain may be involved in RNA binding.</text>
</comment>
<dbReference type="GO" id="GO:0005737">
    <property type="term" value="C:cytoplasm"/>
    <property type="evidence" value="ECO:0007669"/>
    <property type="project" value="UniProtKB-SubCell"/>
</dbReference>
<dbReference type="GO" id="GO:0005840">
    <property type="term" value="C:ribosome"/>
    <property type="evidence" value="ECO:0007669"/>
    <property type="project" value="UniProtKB-KW"/>
</dbReference>
<keyword evidence="4" id="KW-0963">Cytoplasm</keyword>
<dbReference type="InterPro" id="IPR046447">
    <property type="entry name" value="DENR_C"/>
</dbReference>
<evidence type="ECO:0000313" key="7">
    <source>
        <dbReference type="EMBL" id="TPX51364.1"/>
    </source>
</evidence>
<dbReference type="GO" id="GO:0001731">
    <property type="term" value="P:formation of translation preinitiation complex"/>
    <property type="evidence" value="ECO:0007669"/>
    <property type="project" value="TreeGrafter"/>
</dbReference>
<feature type="region of interest" description="Disordered" evidence="5">
    <location>
        <begin position="79"/>
        <end position="108"/>
    </location>
</feature>
<organism evidence="8 9">
    <name type="scientific">Synchytrium endobioticum</name>
    <dbReference type="NCBI Taxonomy" id="286115"/>
    <lineage>
        <taxon>Eukaryota</taxon>
        <taxon>Fungi</taxon>
        <taxon>Fungi incertae sedis</taxon>
        <taxon>Chytridiomycota</taxon>
        <taxon>Chytridiomycota incertae sedis</taxon>
        <taxon>Chytridiomycetes</taxon>
        <taxon>Synchytriales</taxon>
        <taxon>Synchytriaceae</taxon>
        <taxon>Synchytrium</taxon>
    </lineage>
</organism>
<comment type="subunit">
    <text evidence="2 4">Interacts with the 40S ribosomal subunit.</text>
</comment>
<dbReference type="PROSITE" id="PS50296">
    <property type="entry name" value="SUI1"/>
    <property type="match status" value="1"/>
</dbReference>
<evidence type="ECO:0000313" key="8">
    <source>
        <dbReference type="EMBL" id="TPX52140.1"/>
    </source>
</evidence>
<comment type="caution">
    <text evidence="8">The sequence shown here is derived from an EMBL/GenBank/DDBJ whole genome shotgun (WGS) entry which is preliminary data.</text>
</comment>
<gene>
    <name evidence="7" type="ORF">SeLEV6574_g00357</name>
    <name evidence="8" type="ORF">SeMB42_g01630</name>
</gene>
<evidence type="ECO:0000313" key="9">
    <source>
        <dbReference type="Proteomes" id="UP000317494"/>
    </source>
</evidence>
<dbReference type="STRING" id="286115.A0A507DMM4"/>
<dbReference type="GO" id="GO:0002188">
    <property type="term" value="P:translation reinitiation"/>
    <property type="evidence" value="ECO:0007669"/>
    <property type="project" value="TreeGrafter"/>
</dbReference>
<keyword evidence="9" id="KW-1185">Reference proteome</keyword>
<dbReference type="OrthoDB" id="277199at2759"/>
<keyword evidence="4" id="KW-0689">Ribosomal protein</keyword>
<evidence type="ECO:0000256" key="3">
    <source>
        <dbReference type="ARBA" id="ARBA00020058"/>
    </source>
</evidence>
<evidence type="ECO:0000256" key="1">
    <source>
        <dbReference type="ARBA" id="ARBA00007514"/>
    </source>
</evidence>
<comment type="subcellular location">
    <subcellularLocation>
        <location evidence="4">Cytoplasm</location>
    </subcellularLocation>
</comment>
<dbReference type="AlphaFoldDB" id="A0A507DMM4"/>
<dbReference type="EMBL" id="QEAM01000005">
    <property type="protein sequence ID" value="TPX51364.1"/>
    <property type="molecule type" value="Genomic_DNA"/>
</dbReference>
<feature type="compositionally biased region" description="Basic and acidic residues" evidence="5">
    <location>
        <begin position="92"/>
        <end position="104"/>
    </location>
</feature>
<dbReference type="Pfam" id="PF21023">
    <property type="entry name" value="DENR_N"/>
    <property type="match status" value="1"/>
</dbReference>
<dbReference type="SUPFAM" id="SSF55159">
    <property type="entry name" value="eIF1-like"/>
    <property type="match status" value="1"/>
</dbReference>
<dbReference type="Gene3D" id="3.30.780.10">
    <property type="entry name" value="SUI1-like domain"/>
    <property type="match status" value="1"/>
</dbReference>
<dbReference type="InterPro" id="IPR001950">
    <property type="entry name" value="SUI1"/>
</dbReference>
<comment type="similarity">
    <text evidence="1 4">Belongs to the DENR family.</text>
</comment>
<sequence length="199" mass="21932">MDNEAPETAASTSCEPLPATRVLTEIVYCGACTVPPEYCEYGATQNNCKQWLADNHPDMFTRIYPGSALEVKIQDMSMKDSAAGTSPDGEPSDGKKKSADGKAEKTKRKKATEKVIIKRVERTKRKCVIAVTGLEHFDVDLKKAAKSFAQKFACGSSVTKNPTGQDEIVVQGDVQNEIYDYILENYPQVSEDRVDVIEK</sequence>
<dbReference type="GO" id="GO:1990904">
    <property type="term" value="C:ribonucleoprotein complex"/>
    <property type="evidence" value="ECO:0007669"/>
    <property type="project" value="UniProtKB-KW"/>
</dbReference>
<dbReference type="GO" id="GO:0003743">
    <property type="term" value="F:translation initiation factor activity"/>
    <property type="evidence" value="ECO:0007669"/>
    <property type="project" value="InterPro"/>
</dbReference>
<feature type="domain" description="SUI1" evidence="6">
    <location>
        <begin position="115"/>
        <end position="186"/>
    </location>
</feature>
<dbReference type="EMBL" id="QEAN01000043">
    <property type="protein sequence ID" value="TPX52140.1"/>
    <property type="molecule type" value="Genomic_DNA"/>
</dbReference>
<proteinExistence type="inferred from homology"/>
<evidence type="ECO:0000256" key="5">
    <source>
        <dbReference type="SAM" id="MobiDB-lite"/>
    </source>
</evidence>
<evidence type="ECO:0000256" key="2">
    <source>
        <dbReference type="ARBA" id="ARBA00011742"/>
    </source>
</evidence>
<dbReference type="VEuPathDB" id="FungiDB:SeMB42_g01630"/>
<evidence type="ECO:0000313" key="10">
    <source>
        <dbReference type="Proteomes" id="UP000320475"/>
    </source>
</evidence>
<accession>A0A507DMM4</accession>
<evidence type="ECO:0000256" key="4">
    <source>
        <dbReference type="RuleBase" id="RU361273"/>
    </source>
</evidence>
<dbReference type="NCBIfam" id="TIGR01159">
    <property type="entry name" value="DRP1"/>
    <property type="match status" value="1"/>
</dbReference>